<organism evidence="2 3">
    <name type="scientific">Motilimonas pumila</name>
    <dbReference type="NCBI Taxonomy" id="2303987"/>
    <lineage>
        <taxon>Bacteria</taxon>
        <taxon>Pseudomonadati</taxon>
        <taxon>Pseudomonadota</taxon>
        <taxon>Gammaproteobacteria</taxon>
        <taxon>Alteromonadales</taxon>
        <taxon>Alteromonadales genera incertae sedis</taxon>
        <taxon>Motilimonas</taxon>
    </lineage>
</organism>
<comment type="caution">
    <text evidence="2">The sequence shown here is derived from an EMBL/GenBank/DDBJ whole genome shotgun (WGS) entry which is preliminary data.</text>
</comment>
<dbReference type="RefSeq" id="WP_119909586.1">
    <property type="nucleotide sequence ID" value="NZ_QZCH01000003.1"/>
</dbReference>
<evidence type="ECO:0000313" key="2">
    <source>
        <dbReference type="EMBL" id="RJG49940.1"/>
    </source>
</evidence>
<keyword evidence="1" id="KW-0732">Signal</keyword>
<reference evidence="2 3" key="2">
    <citation type="submission" date="2019-01" db="EMBL/GenBank/DDBJ databases">
        <title>Motilimonas pumilus sp. nov., isolated from the gut of sea cucumber (Apostichopus japonicus).</title>
        <authorList>
            <person name="Wang F.-Q."/>
            <person name="Ren L.-H."/>
            <person name="Lin Y.-W."/>
            <person name="Sun G.-H."/>
            <person name="Du Z.-J."/>
            <person name="Zhao J.-X."/>
            <person name="Liu X.-J."/>
            <person name="Liu L.-J."/>
        </authorList>
    </citation>
    <scope>NUCLEOTIDE SEQUENCE [LARGE SCALE GENOMIC DNA]</scope>
    <source>
        <strain evidence="2 3">PLHSC7-2</strain>
    </source>
</reference>
<dbReference type="Pfam" id="PF07273">
    <property type="entry name" value="DUF1439"/>
    <property type="match status" value="1"/>
</dbReference>
<evidence type="ECO:0000256" key="1">
    <source>
        <dbReference type="SAM" id="SignalP"/>
    </source>
</evidence>
<dbReference type="Gene3D" id="3.15.10.40">
    <property type="entry name" value="Uncharacterised protein PF07273, DUF1439"/>
    <property type="match status" value="1"/>
</dbReference>
<dbReference type="PROSITE" id="PS51257">
    <property type="entry name" value="PROKAR_LIPOPROTEIN"/>
    <property type="match status" value="1"/>
</dbReference>
<name>A0A418YHR9_9GAMM</name>
<sequence>MKRCYAVLCCLLLSACSHTLSVSESELSHYINDHVSYQHEDGIPGLLYLKAELGQVKVKLGRAQADTMEVVAHSKIELQNPIQPFSGEVTVYFSAVPWYHAATGALYLKQVQLTKIESEPRELANDANKVLPQISQTVRAFLETQPVYVLDESKAKEAQIKAVGKEIVIKPGKIEFVAELL</sequence>
<keyword evidence="3" id="KW-1185">Reference proteome</keyword>
<dbReference type="EMBL" id="QZCH01000003">
    <property type="protein sequence ID" value="RJG49940.1"/>
    <property type="molecule type" value="Genomic_DNA"/>
</dbReference>
<reference evidence="2 3" key="1">
    <citation type="submission" date="2018-09" db="EMBL/GenBank/DDBJ databases">
        <authorList>
            <person name="Wang F."/>
        </authorList>
    </citation>
    <scope>NUCLEOTIDE SEQUENCE [LARGE SCALE GENOMIC DNA]</scope>
    <source>
        <strain evidence="2 3">PLHSC7-2</strain>
    </source>
</reference>
<gene>
    <name evidence="2" type="ORF">D1Z90_04665</name>
</gene>
<dbReference type="InterPro" id="IPR010835">
    <property type="entry name" value="DUF1439"/>
</dbReference>
<feature type="chain" id="PRO_5019271663" evidence="1">
    <location>
        <begin position="20"/>
        <end position="181"/>
    </location>
</feature>
<proteinExistence type="predicted"/>
<dbReference type="AlphaFoldDB" id="A0A418YHR9"/>
<dbReference type="Proteomes" id="UP000283255">
    <property type="component" value="Unassembled WGS sequence"/>
</dbReference>
<protein>
    <submittedName>
        <fullName evidence="2">DUF1439 domain-containing protein</fullName>
    </submittedName>
</protein>
<dbReference type="OrthoDB" id="6398264at2"/>
<feature type="signal peptide" evidence="1">
    <location>
        <begin position="1"/>
        <end position="19"/>
    </location>
</feature>
<evidence type="ECO:0000313" key="3">
    <source>
        <dbReference type="Proteomes" id="UP000283255"/>
    </source>
</evidence>
<accession>A0A418YHR9</accession>